<dbReference type="AlphaFoldDB" id="K7YTQ3"/>
<evidence type="ECO:0000256" key="4">
    <source>
        <dbReference type="ARBA" id="ARBA00023235"/>
    </source>
</evidence>
<dbReference type="InterPro" id="IPR051370">
    <property type="entry name" value="PPIase_Pin1"/>
</dbReference>
<evidence type="ECO:0000313" key="8">
    <source>
        <dbReference type="Proteomes" id="UP000010074"/>
    </source>
</evidence>
<evidence type="ECO:0000256" key="2">
    <source>
        <dbReference type="ARBA" id="ARBA00013194"/>
    </source>
</evidence>
<dbReference type="OrthoDB" id="5295434at2"/>
<evidence type="ECO:0000256" key="3">
    <source>
        <dbReference type="ARBA" id="ARBA00023110"/>
    </source>
</evidence>
<dbReference type="InterPro" id="IPR000297">
    <property type="entry name" value="PPIase_PpiC"/>
</dbReference>
<dbReference type="InterPro" id="IPR046357">
    <property type="entry name" value="PPIase_dom_sf"/>
</dbReference>
<protein>
    <recommendedName>
        <fullName evidence="2">peptidylprolyl isomerase</fullName>
        <ecNumber evidence="2">5.2.1.8</ecNumber>
    </recommendedName>
</protein>
<dbReference type="PROSITE" id="PS50198">
    <property type="entry name" value="PPIC_PPIASE_2"/>
    <property type="match status" value="1"/>
</dbReference>
<dbReference type="InterPro" id="IPR023058">
    <property type="entry name" value="PPIase_PpiC_CS"/>
</dbReference>
<evidence type="ECO:0000256" key="5">
    <source>
        <dbReference type="PROSITE-ProRule" id="PRU00278"/>
    </source>
</evidence>
<proteinExistence type="predicted"/>
<name>K7YTQ3_BDEBC</name>
<evidence type="ECO:0000313" key="7">
    <source>
        <dbReference type="EMBL" id="AFX99964.1"/>
    </source>
</evidence>
<dbReference type="PROSITE" id="PS01096">
    <property type="entry name" value="PPIC_PPIASE_1"/>
    <property type="match status" value="1"/>
</dbReference>
<dbReference type="GO" id="GO:0003755">
    <property type="term" value="F:peptidyl-prolyl cis-trans isomerase activity"/>
    <property type="evidence" value="ECO:0007669"/>
    <property type="project" value="UniProtKB-KW"/>
</dbReference>
<dbReference type="PATRIC" id="fig|1069642.3.peg.251"/>
<feature type="domain" description="PpiC" evidence="6">
    <location>
        <begin position="1"/>
        <end position="90"/>
    </location>
</feature>
<dbReference type="RefSeq" id="WP_015089451.1">
    <property type="nucleotide sequence ID" value="NC_019567.1"/>
</dbReference>
<dbReference type="EMBL" id="CP002930">
    <property type="protein sequence ID" value="AFX99964.1"/>
    <property type="molecule type" value="Genomic_DNA"/>
</dbReference>
<gene>
    <name evidence="7" type="primary">prsA</name>
    <name evidence="7" type="ORF">Bdt_0256</name>
</gene>
<keyword evidence="4 5" id="KW-0413">Isomerase</keyword>
<dbReference type="HOGENOM" id="CLU_090028_6_1_7"/>
<dbReference type="Proteomes" id="UP000010074">
    <property type="component" value="Chromosome"/>
</dbReference>
<sequence>MKIRASHILVKHQYEAEDILRALKSGKTFEELARKYSQCPSARAGGDLGVFAEGRMDEVFEEAAFALKVNETTPQAVRTRFGYHIIKRTE</sequence>
<dbReference type="Gene3D" id="3.10.50.40">
    <property type="match status" value="1"/>
</dbReference>
<keyword evidence="3 5" id="KW-0697">Rotamase</keyword>
<dbReference type="STRING" id="1069642.Bdt_0256"/>
<accession>K7YTQ3</accession>
<dbReference type="KEGG" id="bbat:Bdt_0256"/>
<dbReference type="SUPFAM" id="SSF54534">
    <property type="entry name" value="FKBP-like"/>
    <property type="match status" value="1"/>
</dbReference>
<organism evidence="7 8">
    <name type="scientific">Bdellovibrio bacteriovorus str. Tiberius</name>
    <dbReference type="NCBI Taxonomy" id="1069642"/>
    <lineage>
        <taxon>Bacteria</taxon>
        <taxon>Pseudomonadati</taxon>
        <taxon>Bdellovibrionota</taxon>
        <taxon>Bdellovibrionia</taxon>
        <taxon>Bdellovibrionales</taxon>
        <taxon>Pseudobdellovibrionaceae</taxon>
        <taxon>Bdellovibrio</taxon>
    </lineage>
</organism>
<evidence type="ECO:0000259" key="6">
    <source>
        <dbReference type="PROSITE" id="PS50198"/>
    </source>
</evidence>
<comment type="catalytic activity">
    <reaction evidence="1">
        <text>[protein]-peptidylproline (omega=180) = [protein]-peptidylproline (omega=0)</text>
        <dbReference type="Rhea" id="RHEA:16237"/>
        <dbReference type="Rhea" id="RHEA-COMP:10747"/>
        <dbReference type="Rhea" id="RHEA-COMP:10748"/>
        <dbReference type="ChEBI" id="CHEBI:83833"/>
        <dbReference type="ChEBI" id="CHEBI:83834"/>
        <dbReference type="EC" id="5.2.1.8"/>
    </reaction>
</comment>
<dbReference type="PANTHER" id="PTHR10657:SF4">
    <property type="entry name" value="PEPTIDYL-PROLYL CIS-TRANS ISOMERASE-RELATED"/>
    <property type="match status" value="1"/>
</dbReference>
<dbReference type="EC" id="5.2.1.8" evidence="2"/>
<evidence type="ECO:0000256" key="1">
    <source>
        <dbReference type="ARBA" id="ARBA00000971"/>
    </source>
</evidence>
<dbReference type="PANTHER" id="PTHR10657">
    <property type="entry name" value="PEPTIDYL-PROLYL CIS-TRANS ISOMERASE"/>
    <property type="match status" value="1"/>
</dbReference>
<reference evidence="7 8" key="1">
    <citation type="journal article" date="2012" name="BMC Genomics">
        <title>Genome analysis of a simultaneously predatory and prey-independent, novel Bdellovibrio bacteriovorus from the River Tiber, supports in silico predictions of both ancient and recent lateral gene transfer from diverse bacteria.</title>
        <authorList>
            <person name="Hobley L."/>
            <person name="Lerner T.R."/>
            <person name="Williams L.E."/>
            <person name="Lambert C."/>
            <person name="Till R."/>
            <person name="Milner D.S."/>
            <person name="Basford S.M."/>
            <person name="Capeness M.J."/>
            <person name="Fenton A.K."/>
            <person name="Atterbury R.J."/>
            <person name="Harris M.A."/>
            <person name="Sockett R.E."/>
        </authorList>
    </citation>
    <scope>NUCLEOTIDE SEQUENCE [LARGE SCALE GENOMIC DNA]</scope>
    <source>
        <strain evidence="7 8">Tiberius</strain>
    </source>
</reference>
<dbReference type="Pfam" id="PF00639">
    <property type="entry name" value="Rotamase"/>
    <property type="match status" value="1"/>
</dbReference>